<dbReference type="EMBL" id="KN833721">
    <property type="protein sequence ID" value="KIK23922.1"/>
    <property type="molecule type" value="Genomic_DNA"/>
</dbReference>
<dbReference type="Proteomes" id="UP000054018">
    <property type="component" value="Unassembled WGS sequence"/>
</dbReference>
<keyword evidence="3" id="KW-1185">Reference proteome</keyword>
<evidence type="ECO:0000313" key="3">
    <source>
        <dbReference type="Proteomes" id="UP000054018"/>
    </source>
</evidence>
<reference evidence="2 3" key="1">
    <citation type="submission" date="2014-04" db="EMBL/GenBank/DDBJ databases">
        <authorList>
            <consortium name="DOE Joint Genome Institute"/>
            <person name="Kuo A."/>
            <person name="Kohler A."/>
            <person name="Costa M.D."/>
            <person name="Nagy L.G."/>
            <person name="Floudas D."/>
            <person name="Copeland A."/>
            <person name="Barry K.W."/>
            <person name="Cichocki N."/>
            <person name="Veneault-Fourrey C."/>
            <person name="LaButti K."/>
            <person name="Lindquist E.A."/>
            <person name="Lipzen A."/>
            <person name="Lundell T."/>
            <person name="Morin E."/>
            <person name="Murat C."/>
            <person name="Sun H."/>
            <person name="Tunlid A."/>
            <person name="Henrissat B."/>
            <person name="Grigoriev I.V."/>
            <person name="Hibbett D.S."/>
            <person name="Martin F."/>
            <person name="Nordberg H.P."/>
            <person name="Cantor M.N."/>
            <person name="Hua S.X."/>
        </authorList>
    </citation>
    <scope>NUCLEOTIDE SEQUENCE [LARGE SCALE GENOMIC DNA]</scope>
    <source>
        <strain evidence="2 3">441</strain>
    </source>
</reference>
<dbReference type="GO" id="GO:0004672">
    <property type="term" value="F:protein kinase activity"/>
    <property type="evidence" value="ECO:0007669"/>
    <property type="project" value="InterPro"/>
</dbReference>
<protein>
    <recommendedName>
        <fullName evidence="1">Protein kinase domain-containing protein</fullName>
    </recommendedName>
</protein>
<dbReference type="GO" id="GO:0005524">
    <property type="term" value="F:ATP binding"/>
    <property type="evidence" value="ECO:0007669"/>
    <property type="project" value="InterPro"/>
</dbReference>
<dbReference type="AlphaFoldDB" id="A0A0C9ZNL2"/>
<reference evidence="3" key="2">
    <citation type="submission" date="2015-01" db="EMBL/GenBank/DDBJ databases">
        <title>Evolutionary Origins and Diversification of the Mycorrhizal Mutualists.</title>
        <authorList>
            <consortium name="DOE Joint Genome Institute"/>
            <consortium name="Mycorrhizal Genomics Consortium"/>
            <person name="Kohler A."/>
            <person name="Kuo A."/>
            <person name="Nagy L.G."/>
            <person name="Floudas D."/>
            <person name="Copeland A."/>
            <person name="Barry K.W."/>
            <person name="Cichocki N."/>
            <person name="Veneault-Fourrey C."/>
            <person name="LaButti K."/>
            <person name="Lindquist E.A."/>
            <person name="Lipzen A."/>
            <person name="Lundell T."/>
            <person name="Morin E."/>
            <person name="Murat C."/>
            <person name="Riley R."/>
            <person name="Ohm R."/>
            <person name="Sun H."/>
            <person name="Tunlid A."/>
            <person name="Henrissat B."/>
            <person name="Grigoriev I.V."/>
            <person name="Hibbett D.S."/>
            <person name="Martin F."/>
        </authorList>
    </citation>
    <scope>NUCLEOTIDE SEQUENCE [LARGE SCALE GENOMIC DNA]</scope>
    <source>
        <strain evidence="3">441</strain>
    </source>
</reference>
<dbReference type="STRING" id="765257.A0A0C9ZNL2"/>
<name>A0A0C9ZNL2_9AGAM</name>
<gene>
    <name evidence="2" type="ORF">PISMIDRAFT_10528</name>
</gene>
<evidence type="ECO:0000259" key="1">
    <source>
        <dbReference type="PROSITE" id="PS50011"/>
    </source>
</evidence>
<dbReference type="SUPFAM" id="SSF56112">
    <property type="entry name" value="Protein kinase-like (PK-like)"/>
    <property type="match status" value="1"/>
</dbReference>
<evidence type="ECO:0000313" key="2">
    <source>
        <dbReference type="EMBL" id="KIK23922.1"/>
    </source>
</evidence>
<organism evidence="2 3">
    <name type="scientific">Pisolithus microcarpus 441</name>
    <dbReference type="NCBI Taxonomy" id="765257"/>
    <lineage>
        <taxon>Eukaryota</taxon>
        <taxon>Fungi</taxon>
        <taxon>Dikarya</taxon>
        <taxon>Basidiomycota</taxon>
        <taxon>Agaricomycotina</taxon>
        <taxon>Agaricomycetes</taxon>
        <taxon>Agaricomycetidae</taxon>
        <taxon>Boletales</taxon>
        <taxon>Sclerodermatineae</taxon>
        <taxon>Pisolithaceae</taxon>
        <taxon>Pisolithus</taxon>
    </lineage>
</organism>
<proteinExistence type="predicted"/>
<dbReference type="Gene3D" id="1.10.510.10">
    <property type="entry name" value="Transferase(Phosphotransferase) domain 1"/>
    <property type="match status" value="1"/>
</dbReference>
<dbReference type="PROSITE" id="PS50011">
    <property type="entry name" value="PROTEIN_KINASE_DOM"/>
    <property type="match status" value="1"/>
</dbReference>
<sequence length="473" mass="53809">MNTAFLSTITPLNIPPSEAAKSYQYINIQGGKKRILDCRRPHEGPATVAPPIQLFNPAFAYFTSKAFDPQQEVPPGFVLRVREAVKLFAVINTNESSRRERLTSIIQQILQRRTIYVANADKTPLDGVVLSMDDQKVVYLVVYERKNEFGEGHSDPSTQGAFSYLRIFCQEDNRTLLLKTCCPVFIVAHAGPWLTILGGIITSKCIVQRLTDFLWVPIHSTHDDDHWLRISRIFYVLKESIKRLESWYESYNAPCYDLKHPVPHPRFFPSVNTFSENGVEVRFEYKKPLEDDQTCVTYLAETVEAPRKKIVVKFVTRYGADAHRTMAEAGFAPKLRYFGPIDTTEDAVSYDKLRMVVMDYMEGVTLSTAIKQGEVPASIETHLRQAIEHLHGAGFVFGDLRAPNVIVTPSDEITARLIDFDWAGKDGEVTYPVLINKELVWAKGVEALRPIEKEHDLFNLNSTLEEFSNRMVE</sequence>
<feature type="domain" description="Protein kinase" evidence="1">
    <location>
        <begin position="283"/>
        <end position="473"/>
    </location>
</feature>
<dbReference type="OrthoDB" id="4062651at2759"/>
<accession>A0A0C9ZNL2</accession>
<dbReference type="InterPro" id="IPR000719">
    <property type="entry name" value="Prot_kinase_dom"/>
</dbReference>
<dbReference type="HOGENOM" id="CLU_013871_2_2_1"/>
<dbReference type="InterPro" id="IPR011009">
    <property type="entry name" value="Kinase-like_dom_sf"/>
</dbReference>